<evidence type="ECO:0000313" key="2">
    <source>
        <dbReference type="Proteomes" id="UP000653411"/>
    </source>
</evidence>
<dbReference type="RefSeq" id="WP_189263036.1">
    <property type="nucleotide sequence ID" value="NZ_BMML01000005.1"/>
</dbReference>
<sequence>MAWDETGLSGLQAQLAHEMLSRVTAFTFGPDVRLVRGVMTSPDRPDAGRVVLWDGRHLDNSVAYDVPLTDPQGGNIPAGDIAAALRGVASDGPEHETEKAPRDAFGIPVIDASARVHAFVAEPRFRVPDALHAAAAAFSLSPEPEDPPELRLRGFLLLDQATCRLYLDTPESQDAPPFGLDLPLQDKKGAVTVGLTAVHTALPVLLLGELERMRKDVHDPYCHTVYDLADWLSDS</sequence>
<dbReference type="Proteomes" id="UP000653411">
    <property type="component" value="Unassembled WGS sequence"/>
</dbReference>
<protein>
    <submittedName>
        <fullName evidence="1">Uncharacterized protein</fullName>
    </submittedName>
</protein>
<name>A0A918CQY4_9ACTN</name>
<keyword evidence="2" id="KW-1185">Reference proteome</keyword>
<dbReference type="EMBL" id="BMML01000005">
    <property type="protein sequence ID" value="GGN05080.1"/>
    <property type="molecule type" value="Genomic_DNA"/>
</dbReference>
<organism evidence="1 2">
    <name type="scientific">Streptomyces fuscichromogenes</name>
    <dbReference type="NCBI Taxonomy" id="1324013"/>
    <lineage>
        <taxon>Bacteria</taxon>
        <taxon>Bacillati</taxon>
        <taxon>Actinomycetota</taxon>
        <taxon>Actinomycetes</taxon>
        <taxon>Kitasatosporales</taxon>
        <taxon>Streptomycetaceae</taxon>
        <taxon>Streptomyces</taxon>
    </lineage>
</organism>
<proteinExistence type="predicted"/>
<comment type="caution">
    <text evidence="1">The sequence shown here is derived from an EMBL/GenBank/DDBJ whole genome shotgun (WGS) entry which is preliminary data.</text>
</comment>
<reference evidence="1" key="2">
    <citation type="submission" date="2020-09" db="EMBL/GenBank/DDBJ databases">
        <authorList>
            <person name="Sun Q."/>
            <person name="Zhou Y."/>
        </authorList>
    </citation>
    <scope>NUCLEOTIDE SEQUENCE</scope>
    <source>
        <strain evidence="1">CGMCC 4.7110</strain>
    </source>
</reference>
<accession>A0A918CQY4</accession>
<dbReference type="AlphaFoldDB" id="A0A918CQY4"/>
<gene>
    <name evidence="1" type="ORF">GCM10011578_028630</name>
</gene>
<reference evidence="1" key="1">
    <citation type="journal article" date="2014" name="Int. J. Syst. Evol. Microbiol.">
        <title>Complete genome sequence of Corynebacterium casei LMG S-19264T (=DSM 44701T), isolated from a smear-ripened cheese.</title>
        <authorList>
            <consortium name="US DOE Joint Genome Institute (JGI-PGF)"/>
            <person name="Walter F."/>
            <person name="Albersmeier A."/>
            <person name="Kalinowski J."/>
            <person name="Ruckert C."/>
        </authorList>
    </citation>
    <scope>NUCLEOTIDE SEQUENCE</scope>
    <source>
        <strain evidence="1">CGMCC 4.7110</strain>
    </source>
</reference>
<evidence type="ECO:0000313" key="1">
    <source>
        <dbReference type="EMBL" id="GGN05080.1"/>
    </source>
</evidence>